<dbReference type="RefSeq" id="WP_160802720.1">
    <property type="nucleotide sequence ID" value="NZ_WUUL01000013.1"/>
</dbReference>
<evidence type="ECO:0000313" key="4">
    <source>
        <dbReference type="Proteomes" id="UP000430692"/>
    </source>
</evidence>
<dbReference type="InterPro" id="IPR038375">
    <property type="entry name" value="NDUFAF7_sf"/>
</dbReference>
<dbReference type="PANTHER" id="PTHR12049">
    <property type="entry name" value="PROTEIN ARGININE METHYLTRANSFERASE NDUFAF7, MITOCHONDRIAL"/>
    <property type="match status" value="1"/>
</dbReference>
<dbReference type="Proteomes" id="UP000430692">
    <property type="component" value="Unassembled WGS sequence"/>
</dbReference>
<dbReference type="Pfam" id="PF02636">
    <property type="entry name" value="Methyltransf_28"/>
    <property type="match status" value="1"/>
</dbReference>
<evidence type="ECO:0008006" key="5">
    <source>
        <dbReference type="Google" id="ProtNLM"/>
    </source>
</evidence>
<dbReference type="GO" id="GO:0032259">
    <property type="term" value="P:methylation"/>
    <property type="evidence" value="ECO:0007669"/>
    <property type="project" value="UniProtKB-KW"/>
</dbReference>
<dbReference type="GO" id="GO:0035243">
    <property type="term" value="F:protein-arginine omega-N symmetric methyltransferase activity"/>
    <property type="evidence" value="ECO:0007669"/>
    <property type="project" value="TreeGrafter"/>
</dbReference>
<evidence type="ECO:0000256" key="2">
    <source>
        <dbReference type="ARBA" id="ARBA00022679"/>
    </source>
</evidence>
<proteinExistence type="predicted"/>
<organism evidence="3 4">
    <name type="scientific">Shimazuella alba</name>
    <dbReference type="NCBI Taxonomy" id="2690964"/>
    <lineage>
        <taxon>Bacteria</taxon>
        <taxon>Bacillati</taxon>
        <taxon>Bacillota</taxon>
        <taxon>Bacilli</taxon>
        <taxon>Bacillales</taxon>
        <taxon>Thermoactinomycetaceae</taxon>
        <taxon>Shimazuella</taxon>
    </lineage>
</organism>
<dbReference type="InterPro" id="IPR003788">
    <property type="entry name" value="NDUFAF7"/>
</dbReference>
<reference evidence="3 4" key="1">
    <citation type="submission" date="2019-12" db="EMBL/GenBank/DDBJ databases">
        <title>Whole-genome analyses of novel actinobacteria.</title>
        <authorList>
            <person name="Sahin N."/>
            <person name="Saygin H."/>
        </authorList>
    </citation>
    <scope>NUCLEOTIDE SEQUENCE [LARGE SCALE GENOMIC DNA]</scope>
    <source>
        <strain evidence="3 4">KC615</strain>
    </source>
</reference>
<evidence type="ECO:0000313" key="3">
    <source>
        <dbReference type="EMBL" id="MXQ55372.1"/>
    </source>
</evidence>
<dbReference type="InterPro" id="IPR029063">
    <property type="entry name" value="SAM-dependent_MTases_sf"/>
</dbReference>
<keyword evidence="2" id="KW-0808">Transferase</keyword>
<gene>
    <name evidence="3" type="ORF">GSM42_16950</name>
</gene>
<evidence type="ECO:0000256" key="1">
    <source>
        <dbReference type="ARBA" id="ARBA00022603"/>
    </source>
</evidence>
<dbReference type="Gene3D" id="3.40.50.12710">
    <property type="match status" value="1"/>
</dbReference>
<keyword evidence="1" id="KW-0489">Methyltransferase</keyword>
<comment type="caution">
    <text evidence="3">The sequence shown here is derived from an EMBL/GenBank/DDBJ whole genome shotgun (WGS) entry which is preliminary data.</text>
</comment>
<dbReference type="EMBL" id="WUUL01000013">
    <property type="protein sequence ID" value="MXQ55372.1"/>
    <property type="molecule type" value="Genomic_DNA"/>
</dbReference>
<name>A0A6I4W4Y6_9BACL</name>
<protein>
    <recommendedName>
        <fullName evidence="5">SAM-dependent methyltransferase, MidA family</fullName>
    </recommendedName>
</protein>
<dbReference type="AlphaFoldDB" id="A0A6I4W4Y6"/>
<dbReference type="PANTHER" id="PTHR12049:SF7">
    <property type="entry name" value="PROTEIN ARGININE METHYLTRANSFERASE NDUFAF7, MITOCHONDRIAL"/>
    <property type="match status" value="1"/>
</dbReference>
<dbReference type="SUPFAM" id="SSF53335">
    <property type="entry name" value="S-adenosyl-L-methionine-dependent methyltransferases"/>
    <property type="match status" value="1"/>
</dbReference>
<sequence length="356" mass="41058">MDRSSSQRQVEGIPEVILSELRKAPYKQLPFAEVMEISLYHPNCGYYSKPTPKLGKAGDFFTNVHVSDLFGRVVADYFLQYWQEKNASSSLCLIEIGGGEGRLLQQITTQFQLKGVAKSSLQIYSVERSPYHQKEQQKRLSNIPYAIHWVDKLVDVPKASFSIVFSHELIDAFPVHRLIWKNGVWWEIYVAEKENKLVEIHDSLSTVELQKYVNERTEEILEGQQIEVNLYAKKWITEVADWVHSGLIWTLDYGGTTRELHSVRYLDGTMRYYQSHQHVDDPYPLLGSIDMTAHVNFADLMFWGEQSTLTTSFYGSQSMFLIDAGIFSYTAPEYRNAIKQLMMGMGENFHVLVQSK</sequence>
<accession>A0A6I4W4Y6</accession>
<keyword evidence="4" id="KW-1185">Reference proteome</keyword>